<dbReference type="KEGG" id="crq:GCK72_007777"/>
<sequence>MSNISVNLLEWVTIARKLRFPELPMMNEPYVLIQHDCSKDNTKYRYEHKYPAQSNKINCTSYEYDLNLLELGQGNIGSVTAKISTKENRLDLKTCLHHGEFCHLMESSQLKDASICLLQQEPLKNDSDYDDLI</sequence>
<dbReference type="Proteomes" id="UP000483820">
    <property type="component" value="Chromosome II"/>
</dbReference>
<reference evidence="1 2" key="1">
    <citation type="submission" date="2019-12" db="EMBL/GenBank/DDBJ databases">
        <title>Chromosome-level assembly of the Caenorhabditis remanei genome.</title>
        <authorList>
            <person name="Teterina A.A."/>
            <person name="Willis J.H."/>
            <person name="Phillips P.C."/>
        </authorList>
    </citation>
    <scope>NUCLEOTIDE SEQUENCE [LARGE SCALE GENOMIC DNA]</scope>
    <source>
        <strain evidence="1 2">PX506</strain>
        <tissue evidence="1">Whole organism</tissue>
    </source>
</reference>
<comment type="caution">
    <text evidence="1">The sequence shown here is derived from an EMBL/GenBank/DDBJ whole genome shotgun (WGS) entry which is preliminary data.</text>
</comment>
<accession>A0A6A5HIV8</accession>
<dbReference type="CTD" id="9804873"/>
<evidence type="ECO:0000313" key="1">
    <source>
        <dbReference type="EMBL" id="KAF1767818.1"/>
    </source>
</evidence>
<organism evidence="1 2">
    <name type="scientific">Caenorhabditis remanei</name>
    <name type="common">Caenorhabditis vulgaris</name>
    <dbReference type="NCBI Taxonomy" id="31234"/>
    <lineage>
        <taxon>Eukaryota</taxon>
        <taxon>Metazoa</taxon>
        <taxon>Ecdysozoa</taxon>
        <taxon>Nematoda</taxon>
        <taxon>Chromadorea</taxon>
        <taxon>Rhabditida</taxon>
        <taxon>Rhabditina</taxon>
        <taxon>Rhabditomorpha</taxon>
        <taxon>Rhabditoidea</taxon>
        <taxon>Rhabditidae</taxon>
        <taxon>Peloderinae</taxon>
        <taxon>Caenorhabditis</taxon>
    </lineage>
</organism>
<dbReference type="EMBL" id="WUAV01000002">
    <property type="protein sequence ID" value="KAF1767818.1"/>
    <property type="molecule type" value="Genomic_DNA"/>
</dbReference>
<dbReference type="GeneID" id="9804873"/>
<proteinExistence type="predicted"/>
<dbReference type="AlphaFoldDB" id="A0A6A5HIV8"/>
<evidence type="ECO:0000313" key="2">
    <source>
        <dbReference type="Proteomes" id="UP000483820"/>
    </source>
</evidence>
<protein>
    <submittedName>
        <fullName evidence="1">Uncharacterized protein</fullName>
    </submittedName>
</protein>
<gene>
    <name evidence="1" type="ORF">GCK72_007777</name>
</gene>
<dbReference type="RefSeq" id="XP_053590635.1">
    <property type="nucleotide sequence ID" value="XM_053726441.1"/>
</dbReference>
<name>A0A6A5HIV8_CAERE</name>